<dbReference type="RefSeq" id="WP_266597467.1">
    <property type="nucleotide sequence ID" value="NZ_JAPHNL010000057.1"/>
</dbReference>
<proteinExistence type="predicted"/>
<gene>
    <name evidence="1" type="ORF">OFY01_07220</name>
</gene>
<sequence length="73" mass="8026">MHYYVMNGPHQGETGTMTEGVGEIRLPHPTVAGAHCRYKVDSADAMIERAGFEPGVQLYCAGDVVDQQPIRHE</sequence>
<organism evidence="1 2">
    <name type="scientific">Streptomyces beihaiensis</name>
    <dbReference type="NCBI Taxonomy" id="2984495"/>
    <lineage>
        <taxon>Bacteria</taxon>
        <taxon>Bacillati</taxon>
        <taxon>Actinomycetota</taxon>
        <taxon>Actinomycetes</taxon>
        <taxon>Kitasatosporales</taxon>
        <taxon>Streptomycetaceae</taxon>
        <taxon>Streptomyces</taxon>
    </lineage>
</organism>
<reference evidence="1" key="1">
    <citation type="submission" date="2022-10" db="EMBL/GenBank/DDBJ databases">
        <title>Streptomyces beihaiensis sp. nov., a chitin degrading actinobacterium, isolated from shrimp pond soil.</title>
        <authorList>
            <person name="Xie J."/>
            <person name="Shen N."/>
        </authorList>
    </citation>
    <scope>NUCLEOTIDE SEQUENCE</scope>
    <source>
        <strain evidence="1">GXMU-J5</strain>
    </source>
</reference>
<dbReference type="EMBL" id="JAPHNL010000057">
    <property type="protein sequence ID" value="MCX3059561.1"/>
    <property type="molecule type" value="Genomic_DNA"/>
</dbReference>
<comment type="caution">
    <text evidence="1">The sequence shown here is derived from an EMBL/GenBank/DDBJ whole genome shotgun (WGS) entry which is preliminary data.</text>
</comment>
<evidence type="ECO:0000313" key="1">
    <source>
        <dbReference type="EMBL" id="MCX3059561.1"/>
    </source>
</evidence>
<keyword evidence="2" id="KW-1185">Reference proteome</keyword>
<dbReference type="Proteomes" id="UP001163064">
    <property type="component" value="Unassembled WGS sequence"/>
</dbReference>
<protein>
    <submittedName>
        <fullName evidence="1">Uncharacterized protein</fullName>
    </submittedName>
</protein>
<accession>A0ABT3TRA7</accession>
<evidence type="ECO:0000313" key="2">
    <source>
        <dbReference type="Proteomes" id="UP001163064"/>
    </source>
</evidence>
<name>A0ABT3TRA7_9ACTN</name>